<gene>
    <name evidence="3" type="ORF">ABEB36_006507</name>
</gene>
<dbReference type="Pfam" id="PF15018">
    <property type="entry name" value="InaF-motif"/>
    <property type="match status" value="1"/>
</dbReference>
<organism evidence="3 4">
    <name type="scientific">Hypothenemus hampei</name>
    <name type="common">Coffee berry borer</name>
    <dbReference type="NCBI Taxonomy" id="57062"/>
    <lineage>
        <taxon>Eukaryota</taxon>
        <taxon>Metazoa</taxon>
        <taxon>Ecdysozoa</taxon>
        <taxon>Arthropoda</taxon>
        <taxon>Hexapoda</taxon>
        <taxon>Insecta</taxon>
        <taxon>Pterygota</taxon>
        <taxon>Neoptera</taxon>
        <taxon>Endopterygota</taxon>
        <taxon>Coleoptera</taxon>
        <taxon>Polyphaga</taxon>
        <taxon>Cucujiformia</taxon>
        <taxon>Curculionidae</taxon>
        <taxon>Scolytinae</taxon>
        <taxon>Hypothenemus</taxon>
    </lineage>
</organism>
<keyword evidence="2" id="KW-0472">Membrane</keyword>
<keyword evidence="2" id="KW-1133">Transmembrane helix</keyword>
<feature type="region of interest" description="Disordered" evidence="1">
    <location>
        <begin position="79"/>
        <end position="104"/>
    </location>
</feature>
<sequence length="104" mass="11750">MSSKDGTTIEARDDFPQPKKNPKAIRVLTVLAYVLSVSMAAILLSIYYIFMWHSKPHLGAHTMPEHLLYNDTSYRDSKTNQNNGWTTPMGVAQTDDFLNSSTRT</sequence>
<evidence type="ECO:0000313" key="4">
    <source>
        <dbReference type="Proteomes" id="UP001566132"/>
    </source>
</evidence>
<evidence type="ECO:0000313" key="3">
    <source>
        <dbReference type="EMBL" id="KAL1501122.1"/>
    </source>
</evidence>
<evidence type="ECO:0000256" key="2">
    <source>
        <dbReference type="SAM" id="Phobius"/>
    </source>
</evidence>
<protein>
    <recommendedName>
        <fullName evidence="5">InaF motif containing 2</fullName>
    </recommendedName>
</protein>
<dbReference type="InterPro" id="IPR029162">
    <property type="entry name" value="InaF-motif"/>
</dbReference>
<evidence type="ECO:0008006" key="5">
    <source>
        <dbReference type="Google" id="ProtNLM"/>
    </source>
</evidence>
<dbReference type="AlphaFoldDB" id="A0ABD1EQS7"/>
<comment type="caution">
    <text evidence="3">The sequence shown here is derived from an EMBL/GenBank/DDBJ whole genome shotgun (WGS) entry which is preliminary data.</text>
</comment>
<dbReference type="EMBL" id="JBDJPC010000005">
    <property type="protein sequence ID" value="KAL1501122.1"/>
    <property type="molecule type" value="Genomic_DNA"/>
</dbReference>
<keyword evidence="2" id="KW-0812">Transmembrane</keyword>
<proteinExistence type="predicted"/>
<keyword evidence="4" id="KW-1185">Reference proteome</keyword>
<dbReference type="Proteomes" id="UP001566132">
    <property type="component" value="Unassembled WGS sequence"/>
</dbReference>
<feature type="transmembrane region" description="Helical" evidence="2">
    <location>
        <begin position="27"/>
        <end position="50"/>
    </location>
</feature>
<dbReference type="PANTHER" id="PTHR34929:SF1">
    <property type="entry name" value="INAF MOTIF CONTAINING 2"/>
    <property type="match status" value="1"/>
</dbReference>
<reference evidence="3 4" key="1">
    <citation type="submission" date="2024-05" db="EMBL/GenBank/DDBJ databases">
        <title>Genetic variation in Jamaican populations of the coffee berry borer (Hypothenemus hampei).</title>
        <authorList>
            <person name="Errbii M."/>
            <person name="Myrie A."/>
        </authorList>
    </citation>
    <scope>NUCLEOTIDE SEQUENCE [LARGE SCALE GENOMIC DNA]</scope>
    <source>
        <strain evidence="3">JA-Hopewell-2020-01-JO</strain>
        <tissue evidence="3">Whole body</tissue>
    </source>
</reference>
<accession>A0ABD1EQS7</accession>
<evidence type="ECO:0000256" key="1">
    <source>
        <dbReference type="SAM" id="MobiDB-lite"/>
    </source>
</evidence>
<feature type="region of interest" description="Disordered" evidence="1">
    <location>
        <begin position="1"/>
        <end position="20"/>
    </location>
</feature>
<name>A0ABD1EQS7_HYPHA</name>
<dbReference type="PANTHER" id="PTHR34929">
    <property type="entry name" value="ZGC:153157"/>
    <property type="match status" value="1"/>
</dbReference>